<dbReference type="EMBL" id="QNZJ01000294">
    <property type="protein sequence ID" value="RTZ83928.1"/>
    <property type="molecule type" value="Genomic_DNA"/>
</dbReference>
<dbReference type="AlphaFoldDB" id="A0A432GJI8"/>
<dbReference type="PANTHER" id="PTHR45431:SF3">
    <property type="entry name" value="RHODANESE-LIKE DOMAIN-CONTAINING PROTEIN 15, CHLOROPLASTIC"/>
    <property type="match status" value="1"/>
</dbReference>
<dbReference type="Gene3D" id="3.40.250.10">
    <property type="entry name" value="Rhodanese-like domain"/>
    <property type="match status" value="1"/>
</dbReference>
<dbReference type="CDD" id="cd00158">
    <property type="entry name" value="RHOD"/>
    <property type="match status" value="1"/>
</dbReference>
<dbReference type="PANTHER" id="PTHR45431">
    <property type="entry name" value="RHODANESE-LIKE DOMAIN-CONTAINING PROTEIN 15, CHLOROPLASTIC"/>
    <property type="match status" value="1"/>
</dbReference>
<name>A0A432GJI8_9DELT</name>
<dbReference type="Pfam" id="PF00581">
    <property type="entry name" value="Rhodanese"/>
    <property type="match status" value="1"/>
</dbReference>
<comment type="caution">
    <text evidence="2">The sequence shown here is derived from an EMBL/GenBank/DDBJ whole genome shotgun (WGS) entry which is preliminary data.</text>
</comment>
<accession>A0A432GJI8</accession>
<dbReference type="InterPro" id="IPR001763">
    <property type="entry name" value="Rhodanese-like_dom"/>
</dbReference>
<dbReference type="GO" id="GO:0016787">
    <property type="term" value="F:hydrolase activity"/>
    <property type="evidence" value="ECO:0007669"/>
    <property type="project" value="UniProtKB-KW"/>
</dbReference>
<dbReference type="Proteomes" id="UP000287719">
    <property type="component" value="Unassembled WGS sequence"/>
</dbReference>
<evidence type="ECO:0000313" key="2">
    <source>
        <dbReference type="EMBL" id="RTZ83928.1"/>
    </source>
</evidence>
<dbReference type="SUPFAM" id="SSF52821">
    <property type="entry name" value="Rhodanese/Cell cycle control phosphatase"/>
    <property type="match status" value="1"/>
</dbReference>
<dbReference type="SMART" id="SM00450">
    <property type="entry name" value="RHOD"/>
    <property type="match status" value="1"/>
</dbReference>
<evidence type="ECO:0000259" key="1">
    <source>
        <dbReference type="PROSITE" id="PS50206"/>
    </source>
</evidence>
<dbReference type="InterPro" id="IPR036873">
    <property type="entry name" value="Rhodanese-like_dom_sf"/>
</dbReference>
<gene>
    <name evidence="2" type="ORF">DSY95_06815</name>
</gene>
<feature type="domain" description="Rhodanese" evidence="1">
    <location>
        <begin position="49"/>
        <end position="138"/>
    </location>
</feature>
<dbReference type="InterPro" id="IPR052367">
    <property type="entry name" value="Thiosulfate_ST/Rhodanese-like"/>
</dbReference>
<proteinExistence type="predicted"/>
<reference evidence="2 3" key="1">
    <citation type="submission" date="2018-06" db="EMBL/GenBank/DDBJ databases">
        <title>Combined omics and stable isotope probing to characterize newly discovered Mariana Back-Arc vent microbial communities.</title>
        <authorList>
            <person name="Trembath-Reichert E."/>
            <person name="Huber J.A."/>
        </authorList>
    </citation>
    <scope>NUCLEOTIDE SEQUENCE [LARGE SCALE GENOMIC DNA]</scope>
    <source>
        <strain evidence="2">MAG 54</strain>
    </source>
</reference>
<protein>
    <submittedName>
        <fullName evidence="2">MBL fold metallo-hydrolase</fullName>
    </submittedName>
</protein>
<feature type="non-terminal residue" evidence="2">
    <location>
        <position position="1"/>
    </location>
</feature>
<sequence length="138" mass="15588">IMKNLDLPKPKRIDSTVPQILQCGFSLELGHVNEDNFTMHDLYQLLDNLKSTERVIDVRTPNEYSQGHVPGSLNIPMGNEQSFLEELSSYQRIFVHCHSGSRAQTVYTMLGMQCLENVVCINSSGMADWTIAGFPVER</sequence>
<evidence type="ECO:0000313" key="3">
    <source>
        <dbReference type="Proteomes" id="UP000287719"/>
    </source>
</evidence>
<organism evidence="2 3">
    <name type="scientific">SAR324 cluster bacterium</name>
    <dbReference type="NCBI Taxonomy" id="2024889"/>
    <lineage>
        <taxon>Bacteria</taxon>
        <taxon>Deltaproteobacteria</taxon>
        <taxon>SAR324 cluster</taxon>
    </lineage>
</organism>
<dbReference type="PROSITE" id="PS50206">
    <property type="entry name" value="RHODANESE_3"/>
    <property type="match status" value="1"/>
</dbReference>
<keyword evidence="2" id="KW-0378">Hydrolase</keyword>